<dbReference type="EMBL" id="JYDU01000024">
    <property type="protein sequence ID" value="KRX98083.1"/>
    <property type="molecule type" value="Genomic_DNA"/>
</dbReference>
<proteinExistence type="predicted"/>
<reference evidence="2 3" key="1">
    <citation type="submission" date="2015-01" db="EMBL/GenBank/DDBJ databases">
        <title>Evolution of Trichinella species and genotypes.</title>
        <authorList>
            <person name="Korhonen P.K."/>
            <person name="Edoardo P."/>
            <person name="Giuseppe L.R."/>
            <person name="Gasser R.B."/>
        </authorList>
    </citation>
    <scope>NUCLEOTIDE SEQUENCE [LARGE SCALE GENOMIC DNA]</scope>
    <source>
        <strain evidence="2">ISS141</strain>
    </source>
</reference>
<evidence type="ECO:0000313" key="3">
    <source>
        <dbReference type="Proteomes" id="UP000054815"/>
    </source>
</evidence>
<organism evidence="2 3">
    <name type="scientific">Trichinella pseudospiralis</name>
    <name type="common">Parasitic roundworm</name>
    <dbReference type="NCBI Taxonomy" id="6337"/>
    <lineage>
        <taxon>Eukaryota</taxon>
        <taxon>Metazoa</taxon>
        <taxon>Ecdysozoa</taxon>
        <taxon>Nematoda</taxon>
        <taxon>Enoplea</taxon>
        <taxon>Dorylaimia</taxon>
        <taxon>Trichinellida</taxon>
        <taxon>Trichinellidae</taxon>
        <taxon>Trichinella</taxon>
    </lineage>
</organism>
<feature type="transmembrane region" description="Helical" evidence="1">
    <location>
        <begin position="74"/>
        <end position="96"/>
    </location>
</feature>
<dbReference type="Proteomes" id="UP000054815">
    <property type="component" value="Unassembled WGS sequence"/>
</dbReference>
<protein>
    <submittedName>
        <fullName evidence="2">Uncharacterized protein</fullName>
    </submittedName>
</protein>
<dbReference type="AlphaFoldDB" id="A0A0V0YCP7"/>
<sequence length="257" mass="29404">MFCWNLPFCSVESVCGKLCNTTNLARSQTALSVSNYFRKTSTNVCILHILQLFNCNASMCSVKCSTTNVLLKTIIIACGIFLLNICFSGTSVFHVICCSFDERIISALCRYYDVYVSCNDFIQLFYNITFKHPIIFIGHFNCINDSHSRTIREIQSIRQKTIMQKLKIITIAQLLYSCILVICTFATNLSFSTYMIVICSLPVYPHFSAKNTVIYTNFVISVIDHLKKINCNFKKWRNKLYKLLFYCVSKVSIAPTS</sequence>
<gene>
    <name evidence="2" type="ORF">T4E_3093</name>
</gene>
<keyword evidence="1" id="KW-0472">Membrane</keyword>
<comment type="caution">
    <text evidence="2">The sequence shown here is derived from an EMBL/GenBank/DDBJ whole genome shotgun (WGS) entry which is preliminary data.</text>
</comment>
<evidence type="ECO:0000313" key="2">
    <source>
        <dbReference type="EMBL" id="KRX98083.1"/>
    </source>
</evidence>
<accession>A0A0V0YCP7</accession>
<evidence type="ECO:0000256" key="1">
    <source>
        <dbReference type="SAM" id="Phobius"/>
    </source>
</evidence>
<keyword evidence="1" id="KW-1133">Transmembrane helix</keyword>
<feature type="transmembrane region" description="Helical" evidence="1">
    <location>
        <begin position="168"/>
        <end position="191"/>
    </location>
</feature>
<keyword evidence="1" id="KW-0812">Transmembrane</keyword>
<name>A0A0V0YCP7_TRIPS</name>